<dbReference type="Proteomes" id="UP000499080">
    <property type="component" value="Unassembled WGS sequence"/>
</dbReference>
<evidence type="ECO:0000313" key="2">
    <source>
        <dbReference type="Proteomes" id="UP000499080"/>
    </source>
</evidence>
<accession>A0A4Y2T4T2</accession>
<feature type="non-terminal residue" evidence="1">
    <location>
        <position position="1"/>
    </location>
</feature>
<dbReference type="EMBL" id="BGPR01025775">
    <property type="protein sequence ID" value="GBN94960.1"/>
    <property type="molecule type" value="Genomic_DNA"/>
</dbReference>
<proteinExistence type="predicted"/>
<reference evidence="1 2" key="1">
    <citation type="journal article" date="2019" name="Sci. Rep.">
        <title>Orb-weaving spider Araneus ventricosus genome elucidates the spidroin gene catalogue.</title>
        <authorList>
            <person name="Kono N."/>
            <person name="Nakamura H."/>
            <person name="Ohtoshi R."/>
            <person name="Moran D.A.P."/>
            <person name="Shinohara A."/>
            <person name="Yoshida Y."/>
            <person name="Fujiwara M."/>
            <person name="Mori M."/>
            <person name="Tomita M."/>
            <person name="Arakawa K."/>
        </authorList>
    </citation>
    <scope>NUCLEOTIDE SEQUENCE [LARGE SCALE GENOMIC DNA]</scope>
</reference>
<evidence type="ECO:0000313" key="1">
    <source>
        <dbReference type="EMBL" id="GBN94960.1"/>
    </source>
</evidence>
<gene>
    <name evidence="1" type="ORF">AVEN_267853_1</name>
</gene>
<comment type="caution">
    <text evidence="1">The sequence shown here is derived from an EMBL/GenBank/DDBJ whole genome shotgun (WGS) entry which is preliminary data.</text>
</comment>
<keyword evidence="2" id="KW-1185">Reference proteome</keyword>
<dbReference type="AlphaFoldDB" id="A0A4Y2T4T2"/>
<name>A0A4Y2T4T2_ARAVE</name>
<organism evidence="1 2">
    <name type="scientific">Araneus ventricosus</name>
    <name type="common">Orbweaver spider</name>
    <name type="synonym">Epeira ventricosa</name>
    <dbReference type="NCBI Taxonomy" id="182803"/>
    <lineage>
        <taxon>Eukaryota</taxon>
        <taxon>Metazoa</taxon>
        <taxon>Ecdysozoa</taxon>
        <taxon>Arthropoda</taxon>
        <taxon>Chelicerata</taxon>
        <taxon>Arachnida</taxon>
        <taxon>Araneae</taxon>
        <taxon>Araneomorphae</taxon>
        <taxon>Entelegynae</taxon>
        <taxon>Araneoidea</taxon>
        <taxon>Araneidae</taxon>
        <taxon>Araneus</taxon>
    </lineage>
</organism>
<protein>
    <submittedName>
        <fullName evidence="1">Uncharacterized protein</fullName>
    </submittedName>
</protein>
<sequence length="180" mass="20675">NIHEYLSLKPLDFKEERKIHLKRSEEPSAIQTRINDSHPKEASLHFSYSNYWNEGIMTSWWLNNKTPNFKSAVRIPVCATLRKKYRERSASALCAAPRSALTLSPSDRERIDSRAAKRDTKFFRLAGTKKRERIFPDRLVFGSLELFSPTRNANKAAISGRSSPLFMTAPVSKKCCRNTL</sequence>